<dbReference type="InterPro" id="IPR016954">
    <property type="entry name" value="Uncharacterised_Vng0742h"/>
</dbReference>
<reference evidence="2 3" key="1">
    <citation type="journal article" date="2019" name="Int. J. Syst. Evol. Microbiol.">
        <title>The Global Catalogue of Microorganisms (GCM) 10K type strain sequencing project: providing services to taxonomists for standard genome sequencing and annotation.</title>
        <authorList>
            <consortium name="The Broad Institute Genomics Platform"/>
            <consortium name="The Broad Institute Genome Sequencing Center for Infectious Disease"/>
            <person name="Wu L."/>
            <person name="Ma J."/>
        </authorList>
    </citation>
    <scope>NUCLEOTIDE SEQUENCE [LARGE SCALE GENOMIC DNA]</scope>
    <source>
        <strain evidence="2 3">CGMCC 1.10387</strain>
    </source>
</reference>
<evidence type="ECO:0000259" key="1">
    <source>
        <dbReference type="Pfam" id="PF10069"/>
    </source>
</evidence>
<sequence length="234" mass="26094">MTFASLIDELGEQNYQVTVYRSGERTEIERWLANHGVSVESRPLSDKGPEPFIEIEVDDEVVGTIGIAAIEGLLEPPIRRPDDRSEVSTGYHALFEIFDQTVFSGMNRQELLTVSREIEDRAFRVGKGTLRVSFQTLSTFRSQVEVYRALGTETNLNIHIYGVDDWAPPAITGITYHSEDSASFNPYWVLAFDGGSDETQACGLVAEEHSDEYTGFWTNNATAVENIIAAFKTA</sequence>
<feature type="domain" description="DICT" evidence="1">
    <location>
        <begin position="106"/>
        <end position="208"/>
    </location>
</feature>
<gene>
    <name evidence="2" type="ORF">ACFSAS_17925</name>
</gene>
<dbReference type="Pfam" id="PF10069">
    <property type="entry name" value="DICT"/>
    <property type="match status" value="1"/>
</dbReference>
<evidence type="ECO:0000313" key="3">
    <source>
        <dbReference type="Proteomes" id="UP001597092"/>
    </source>
</evidence>
<dbReference type="InterPro" id="IPR019278">
    <property type="entry name" value="DICT_dom"/>
</dbReference>
<keyword evidence="3" id="KW-1185">Reference proteome</keyword>
<dbReference type="PIRSF" id="PIRSF030471">
    <property type="entry name" value="STR_Vng0742h_prd"/>
    <property type="match status" value="1"/>
</dbReference>
<dbReference type="Proteomes" id="UP001597092">
    <property type="component" value="Unassembled WGS sequence"/>
</dbReference>
<accession>A0ABD6E081</accession>
<name>A0ABD6E081_9EURY</name>
<comment type="caution">
    <text evidence="2">The sequence shown here is derived from an EMBL/GenBank/DDBJ whole genome shotgun (WGS) entry which is preliminary data.</text>
</comment>
<dbReference type="AlphaFoldDB" id="A0ABD6E081"/>
<dbReference type="RefSeq" id="WP_256309199.1">
    <property type="nucleotide sequence ID" value="NZ_JANHAW010000004.1"/>
</dbReference>
<organism evidence="2 3">
    <name type="scientific">Halobellus litoreus</name>
    <dbReference type="NCBI Taxonomy" id="755310"/>
    <lineage>
        <taxon>Archaea</taxon>
        <taxon>Methanobacteriati</taxon>
        <taxon>Methanobacteriota</taxon>
        <taxon>Stenosarchaea group</taxon>
        <taxon>Halobacteria</taxon>
        <taxon>Halobacteriales</taxon>
        <taxon>Haloferacaceae</taxon>
        <taxon>Halobellus</taxon>
    </lineage>
</organism>
<proteinExistence type="predicted"/>
<evidence type="ECO:0000313" key="2">
    <source>
        <dbReference type="EMBL" id="MFD1687475.1"/>
    </source>
</evidence>
<dbReference type="EMBL" id="JBHUDP010000013">
    <property type="protein sequence ID" value="MFD1687475.1"/>
    <property type="molecule type" value="Genomic_DNA"/>
</dbReference>
<protein>
    <submittedName>
        <fullName evidence="2">DICT sensory domain-containing protein</fullName>
    </submittedName>
</protein>